<accession>K1W7B1</accession>
<dbReference type="FunFam" id="3.90.470.10:FF:000017">
    <property type="entry name" value="54S ribosomal protein L22, mitochondrial"/>
    <property type="match status" value="1"/>
</dbReference>
<feature type="region of interest" description="Disordered" evidence="5">
    <location>
        <begin position="51"/>
        <end position="125"/>
    </location>
</feature>
<dbReference type="RefSeq" id="XP_007296798.1">
    <property type="nucleotide sequence ID" value="XM_007296736.1"/>
</dbReference>
<dbReference type="InterPro" id="IPR047867">
    <property type="entry name" value="Ribosomal_uL22_bac/org-type"/>
</dbReference>
<keyword evidence="3 4" id="KW-0687">Ribonucleoprotein</keyword>
<dbReference type="PANTHER" id="PTHR13501:SF10">
    <property type="entry name" value="LARGE RIBOSOMAL SUBUNIT PROTEIN UL22M"/>
    <property type="match status" value="1"/>
</dbReference>
<dbReference type="OMA" id="QRQYYSW"/>
<dbReference type="HOGENOM" id="CLU_057182_0_0_1"/>
<dbReference type="Gene3D" id="3.90.470.10">
    <property type="entry name" value="Ribosomal protein L22/L17"/>
    <property type="match status" value="1"/>
</dbReference>
<dbReference type="Pfam" id="PF00237">
    <property type="entry name" value="Ribosomal_L22"/>
    <property type="match status" value="1"/>
</dbReference>
<dbReference type="GeneID" id="18764844"/>
<dbReference type="STRING" id="1072389.K1W7B1"/>
<proteinExistence type="inferred from homology"/>
<dbReference type="FunCoup" id="K1W7B1">
    <property type="interactions" value="238"/>
</dbReference>
<evidence type="ECO:0008006" key="8">
    <source>
        <dbReference type="Google" id="ProtNLM"/>
    </source>
</evidence>
<dbReference type="EMBL" id="JH921453">
    <property type="protein sequence ID" value="EKD12955.1"/>
    <property type="molecule type" value="Genomic_DNA"/>
</dbReference>
<sequence>MSLQLPSRRAARSAAVLVSSPRAPSDVLTSTTQRRSVSIWDIRSWTPFRKDATNKNKNLNPLTEEYLRKKPTAARGPPKRGDLSPSSIFEDEKIAGPKPDAAATKGGQENIPRDRETMAASLDPDPKSRLRWERKMVIRDITRRGRMTKTEQLKKEERVLQAKSHDFKTSVKKLLPLAKQITGKTVEDAIVQMRFSKKKAAKDVKEHLEYARNQAIVKRGMGLGLGVDEKFQPRIIMTKDGKRVKVTNPTTLWVEQAWCGRGPFGTTPDYRARGQINMMRNPTTGLTLVLKEEKTRIRLHEEREAKEARRKVWVQLPNRPITAQRQYYSW</sequence>
<dbReference type="GO" id="GO:0006412">
    <property type="term" value="P:translation"/>
    <property type="evidence" value="ECO:0007669"/>
    <property type="project" value="InterPro"/>
</dbReference>
<dbReference type="PANTHER" id="PTHR13501">
    <property type="entry name" value="CHLOROPLAST 50S RIBOSOMAL PROTEIN L22-RELATED"/>
    <property type="match status" value="1"/>
</dbReference>
<name>K1W7B1_MARBU</name>
<dbReference type="InterPro" id="IPR036394">
    <property type="entry name" value="Ribosomal_uL22_sf"/>
</dbReference>
<organism evidence="6 7">
    <name type="scientific">Marssonina brunnea f. sp. multigermtubi (strain MB_m1)</name>
    <name type="common">Marssonina leaf spot fungus</name>
    <dbReference type="NCBI Taxonomy" id="1072389"/>
    <lineage>
        <taxon>Eukaryota</taxon>
        <taxon>Fungi</taxon>
        <taxon>Dikarya</taxon>
        <taxon>Ascomycota</taxon>
        <taxon>Pezizomycotina</taxon>
        <taxon>Leotiomycetes</taxon>
        <taxon>Helotiales</taxon>
        <taxon>Drepanopezizaceae</taxon>
        <taxon>Drepanopeziza</taxon>
    </lineage>
</organism>
<dbReference type="OrthoDB" id="416470at2759"/>
<dbReference type="GO" id="GO:0015934">
    <property type="term" value="C:large ribosomal subunit"/>
    <property type="evidence" value="ECO:0007669"/>
    <property type="project" value="InterPro"/>
</dbReference>
<evidence type="ECO:0000313" key="6">
    <source>
        <dbReference type="EMBL" id="EKD12955.1"/>
    </source>
</evidence>
<dbReference type="InterPro" id="IPR001063">
    <property type="entry name" value="Ribosomal_uL22"/>
</dbReference>
<dbReference type="AlphaFoldDB" id="K1W7B1"/>
<dbReference type="KEGG" id="mbe:MBM_08909"/>
<gene>
    <name evidence="6" type="ORF">MBM_08909</name>
</gene>
<evidence type="ECO:0000256" key="5">
    <source>
        <dbReference type="SAM" id="MobiDB-lite"/>
    </source>
</evidence>
<dbReference type="SUPFAM" id="SSF54843">
    <property type="entry name" value="Ribosomal protein L22"/>
    <property type="match status" value="1"/>
</dbReference>
<keyword evidence="7" id="KW-1185">Reference proteome</keyword>
<dbReference type="GO" id="GO:0003735">
    <property type="term" value="F:structural constituent of ribosome"/>
    <property type="evidence" value="ECO:0007669"/>
    <property type="project" value="InterPro"/>
</dbReference>
<protein>
    <recommendedName>
        <fullName evidence="8">Mitochondrial large ribosomal subunit</fullName>
    </recommendedName>
</protein>
<evidence type="ECO:0000313" key="7">
    <source>
        <dbReference type="Proteomes" id="UP000006753"/>
    </source>
</evidence>
<reference evidence="6 7" key="1">
    <citation type="journal article" date="2012" name="BMC Genomics">
        <title>Sequencing the genome of Marssonina brunnea reveals fungus-poplar co-evolution.</title>
        <authorList>
            <person name="Zhu S."/>
            <person name="Cao Y.-Z."/>
            <person name="Jiang C."/>
            <person name="Tan B.-Y."/>
            <person name="Wang Z."/>
            <person name="Feng S."/>
            <person name="Zhang L."/>
            <person name="Su X.-H."/>
            <person name="Brejova B."/>
            <person name="Vinar T."/>
            <person name="Xu M."/>
            <person name="Wang M.-X."/>
            <person name="Zhang S.-G."/>
            <person name="Huang M.-R."/>
            <person name="Wu R."/>
            <person name="Zhou Y."/>
        </authorList>
    </citation>
    <scope>NUCLEOTIDE SEQUENCE [LARGE SCALE GENOMIC DNA]</scope>
    <source>
        <strain evidence="6 7">MB_m1</strain>
    </source>
</reference>
<evidence type="ECO:0000256" key="2">
    <source>
        <dbReference type="ARBA" id="ARBA00022980"/>
    </source>
</evidence>
<comment type="similarity">
    <text evidence="1 4">Belongs to the universal ribosomal protein uL22 family.</text>
</comment>
<evidence type="ECO:0000256" key="1">
    <source>
        <dbReference type="ARBA" id="ARBA00009451"/>
    </source>
</evidence>
<dbReference type="eggNOG" id="KOG1711">
    <property type="taxonomic scope" value="Eukaryota"/>
</dbReference>
<dbReference type="InParanoid" id="K1W7B1"/>
<evidence type="ECO:0000256" key="3">
    <source>
        <dbReference type="ARBA" id="ARBA00023274"/>
    </source>
</evidence>
<dbReference type="Proteomes" id="UP000006753">
    <property type="component" value="Unassembled WGS sequence"/>
</dbReference>
<evidence type="ECO:0000256" key="4">
    <source>
        <dbReference type="RuleBase" id="RU004005"/>
    </source>
</evidence>
<keyword evidence="2 4" id="KW-0689">Ribosomal protein</keyword>